<keyword evidence="4" id="KW-1185">Reference proteome</keyword>
<dbReference type="RefSeq" id="WP_128466249.1">
    <property type="nucleotide sequence ID" value="NZ_CP035108.1"/>
</dbReference>
<dbReference type="InterPro" id="IPR051199">
    <property type="entry name" value="LPS_LOS_Heptosyltrfase"/>
</dbReference>
<dbReference type="KEGG" id="gtl:EP073_05935"/>
<dbReference type="CDD" id="cd03789">
    <property type="entry name" value="GT9_LPS_heptosyltransferase"/>
    <property type="match status" value="1"/>
</dbReference>
<protein>
    <submittedName>
        <fullName evidence="3">Glycosyltransferase family 9 protein</fullName>
    </submittedName>
</protein>
<dbReference type="OrthoDB" id="9760688at2"/>
<dbReference type="GO" id="GO:0009244">
    <property type="term" value="P:lipopolysaccharide core region biosynthetic process"/>
    <property type="evidence" value="ECO:0007669"/>
    <property type="project" value="TreeGrafter"/>
</dbReference>
<dbReference type="EMBL" id="CP035108">
    <property type="protein sequence ID" value="QAR32963.1"/>
    <property type="molecule type" value="Genomic_DNA"/>
</dbReference>
<gene>
    <name evidence="3" type="ORF">EP073_05935</name>
</gene>
<evidence type="ECO:0000313" key="3">
    <source>
        <dbReference type="EMBL" id="QAR32963.1"/>
    </source>
</evidence>
<dbReference type="SUPFAM" id="SSF53756">
    <property type="entry name" value="UDP-Glycosyltransferase/glycogen phosphorylase"/>
    <property type="match status" value="1"/>
</dbReference>
<dbReference type="Pfam" id="PF01075">
    <property type="entry name" value="Glyco_transf_9"/>
    <property type="match status" value="1"/>
</dbReference>
<dbReference type="GO" id="GO:0008713">
    <property type="term" value="F:ADP-heptose-lipopolysaccharide heptosyltransferase activity"/>
    <property type="evidence" value="ECO:0007669"/>
    <property type="project" value="TreeGrafter"/>
</dbReference>
<dbReference type="AlphaFoldDB" id="A0A3R5YZ18"/>
<evidence type="ECO:0000256" key="1">
    <source>
        <dbReference type="ARBA" id="ARBA00022676"/>
    </source>
</evidence>
<dbReference type="PANTHER" id="PTHR30160">
    <property type="entry name" value="TETRAACYLDISACCHARIDE 4'-KINASE-RELATED"/>
    <property type="match status" value="1"/>
</dbReference>
<accession>A0A3R5YZ18</accession>
<dbReference type="PANTHER" id="PTHR30160:SF7">
    <property type="entry name" value="ADP-HEPTOSE--LPS HEPTOSYLTRANSFERASE 2"/>
    <property type="match status" value="1"/>
</dbReference>
<keyword evidence="1" id="KW-0328">Glycosyltransferase</keyword>
<reference evidence="3 4" key="1">
    <citation type="submission" date="2019-01" db="EMBL/GenBank/DDBJ databases">
        <title>Geovibrio thiophilus DSM 11263, complete genome.</title>
        <authorList>
            <person name="Spring S."/>
            <person name="Bunk B."/>
            <person name="Sproer C."/>
        </authorList>
    </citation>
    <scope>NUCLEOTIDE SEQUENCE [LARGE SCALE GENOMIC DNA]</scope>
    <source>
        <strain evidence="3 4">DSM 11263</strain>
    </source>
</reference>
<dbReference type="GO" id="GO:0005829">
    <property type="term" value="C:cytosol"/>
    <property type="evidence" value="ECO:0007669"/>
    <property type="project" value="TreeGrafter"/>
</dbReference>
<dbReference type="Proteomes" id="UP000287502">
    <property type="component" value="Chromosome"/>
</dbReference>
<organism evidence="3 4">
    <name type="scientific">Geovibrio thiophilus</name>
    <dbReference type="NCBI Taxonomy" id="139438"/>
    <lineage>
        <taxon>Bacteria</taxon>
        <taxon>Pseudomonadati</taxon>
        <taxon>Deferribacterota</taxon>
        <taxon>Deferribacteres</taxon>
        <taxon>Deferribacterales</taxon>
        <taxon>Geovibrionaceae</taxon>
        <taxon>Geovibrio</taxon>
    </lineage>
</organism>
<name>A0A3R5YZ18_9BACT</name>
<proteinExistence type="predicted"/>
<dbReference type="InterPro" id="IPR002201">
    <property type="entry name" value="Glyco_trans_9"/>
</dbReference>
<keyword evidence="2 3" id="KW-0808">Transferase</keyword>
<evidence type="ECO:0000313" key="4">
    <source>
        <dbReference type="Proteomes" id="UP000287502"/>
    </source>
</evidence>
<sequence length="351" mass="39010">MNRRPVTVFFKLGALGDTIMTTPALRAYRKSFPHEEIIYIIGKTCEAALLGNPNIDRLITFDDDAFYTGGVVTRMRTMFKVTNLIKSCRAEKIFIMQRDGAWDHAAKNAGITERFGFSDGKSKYLTRALTNWDEFHEVDAYIELCKLAEGFKPDGHVMNVYHSESEPERVASLTGRLFEKRVIAVAPGGRSGMKAEDDLRRWRGYLELIRKIVAESDCNVLVIGSKSDKDLLDTGGFDEARVKNLCGKIPVAGSYAALKRCTVLVANDGGAMILGAAAGIPVVSIFGPTSPLNRYPITNHLSRYIWLEKKCSPCIKNGSFPRRTNHSCMGDITPDMVFAEIKDVLSRIGQK</sequence>
<dbReference type="Gene3D" id="3.40.50.2000">
    <property type="entry name" value="Glycogen Phosphorylase B"/>
    <property type="match status" value="2"/>
</dbReference>
<evidence type="ECO:0000256" key="2">
    <source>
        <dbReference type="ARBA" id="ARBA00022679"/>
    </source>
</evidence>